<dbReference type="SUPFAM" id="SSF52540">
    <property type="entry name" value="P-loop containing nucleoside triphosphate hydrolases"/>
    <property type="match status" value="1"/>
</dbReference>
<protein>
    <submittedName>
        <fullName evidence="7">GTPase IMAP family member 7-like</fullName>
    </submittedName>
</protein>
<evidence type="ECO:0000256" key="3">
    <source>
        <dbReference type="ARBA" id="ARBA00023134"/>
    </source>
</evidence>
<dbReference type="Pfam" id="PF04548">
    <property type="entry name" value="AIG1"/>
    <property type="match status" value="1"/>
</dbReference>
<feature type="domain" description="AIG1-type G" evidence="5">
    <location>
        <begin position="7"/>
        <end position="213"/>
    </location>
</feature>
<dbReference type="InterPro" id="IPR027417">
    <property type="entry name" value="P-loop_NTPase"/>
</dbReference>
<name>A0A8B8BB83_CRAVI</name>
<dbReference type="AlphaFoldDB" id="A0A8B8BB83"/>
<feature type="compositionally biased region" description="Polar residues" evidence="4">
    <location>
        <begin position="282"/>
        <end position="293"/>
    </location>
</feature>
<evidence type="ECO:0000256" key="4">
    <source>
        <dbReference type="SAM" id="MobiDB-lite"/>
    </source>
</evidence>
<keyword evidence="6" id="KW-1185">Reference proteome</keyword>
<dbReference type="FunFam" id="3.40.50.300:FF:000366">
    <property type="entry name" value="GTPase, IMAP family member 2"/>
    <property type="match status" value="1"/>
</dbReference>
<dbReference type="PANTHER" id="PTHR10903:SF184">
    <property type="entry name" value="GTP-BINDING PROTEIN A"/>
    <property type="match status" value="1"/>
</dbReference>
<gene>
    <name evidence="7" type="primary">LOC111108559</name>
</gene>
<dbReference type="GO" id="GO:0005525">
    <property type="term" value="F:GTP binding"/>
    <property type="evidence" value="ECO:0007669"/>
    <property type="project" value="UniProtKB-KW"/>
</dbReference>
<dbReference type="PROSITE" id="PS51720">
    <property type="entry name" value="G_AIG1"/>
    <property type="match status" value="1"/>
</dbReference>
<dbReference type="InterPro" id="IPR045058">
    <property type="entry name" value="GIMA/IAN/Toc"/>
</dbReference>
<evidence type="ECO:0000259" key="5">
    <source>
        <dbReference type="PROSITE" id="PS51720"/>
    </source>
</evidence>
<evidence type="ECO:0000313" key="6">
    <source>
        <dbReference type="Proteomes" id="UP000694844"/>
    </source>
</evidence>
<dbReference type="Gene3D" id="3.40.50.300">
    <property type="entry name" value="P-loop containing nucleotide triphosphate hydrolases"/>
    <property type="match status" value="1"/>
</dbReference>
<dbReference type="RefSeq" id="XP_022300251.1">
    <property type="nucleotide sequence ID" value="XM_022444543.1"/>
</dbReference>
<accession>A0A8B8BB83</accession>
<dbReference type="InterPro" id="IPR006703">
    <property type="entry name" value="G_AIG1"/>
</dbReference>
<evidence type="ECO:0000256" key="2">
    <source>
        <dbReference type="ARBA" id="ARBA00022741"/>
    </source>
</evidence>
<dbReference type="Proteomes" id="UP000694844">
    <property type="component" value="Chromosome 8"/>
</dbReference>
<feature type="region of interest" description="Disordered" evidence="4">
    <location>
        <begin position="269"/>
        <end position="294"/>
    </location>
</feature>
<organism evidence="6 7">
    <name type="scientific">Crassostrea virginica</name>
    <name type="common">Eastern oyster</name>
    <dbReference type="NCBI Taxonomy" id="6565"/>
    <lineage>
        <taxon>Eukaryota</taxon>
        <taxon>Metazoa</taxon>
        <taxon>Spiralia</taxon>
        <taxon>Lophotrochozoa</taxon>
        <taxon>Mollusca</taxon>
        <taxon>Bivalvia</taxon>
        <taxon>Autobranchia</taxon>
        <taxon>Pteriomorphia</taxon>
        <taxon>Ostreida</taxon>
        <taxon>Ostreoidea</taxon>
        <taxon>Ostreidae</taxon>
        <taxon>Crassostrea</taxon>
    </lineage>
</organism>
<comment type="similarity">
    <text evidence="1">Belongs to the TRAFAC class TrmE-Era-EngA-EngB-Septin-like GTPase superfamily. AIG1/Toc34/Toc159-like paraseptin GTPase family. IAN subfamily.</text>
</comment>
<dbReference type="GeneID" id="111108559"/>
<sequence>METLQDNGEFRLVLLGKTGSGKSSTGNMICGQDVFGSRVSESSVTKTCQYVETSRFGQTLSIVDTPGSFDTTVSNDVIMTEVARCLALSAPGPHVFIYVFNALSRFTKEEEDSIKQFVDHFGERVFDYMMVVFTRHDDLVRCTTSASKYISNVSTNFKTFLSNCKWRVCWFDNTLSGSNAGTQVRALLSEVEKMIKENGNISYFTNTLYTEAEKLMKKREEEIMLDQRKKENELSVLRIREEHIEKDRKLKAWRMRDIERRLLELESQPKAAGDCVPRKSKLPSNRTSLSQRPSLERQVDFLHKELKKIKMTDLTLIEKQQEEIKKLKERLSKGYHRGNPRSMARKEVSKRNSSFSQMVSRGIIALGKHLLTGLLGLLLL</sequence>
<reference evidence="7" key="1">
    <citation type="submission" date="2025-08" db="UniProtKB">
        <authorList>
            <consortium name="RefSeq"/>
        </authorList>
    </citation>
    <scope>IDENTIFICATION</scope>
    <source>
        <tissue evidence="7">Whole sample</tissue>
    </source>
</reference>
<dbReference type="KEGG" id="cvn:111108559"/>
<dbReference type="OrthoDB" id="431287at2759"/>
<evidence type="ECO:0000313" key="7">
    <source>
        <dbReference type="RefSeq" id="XP_022300251.1"/>
    </source>
</evidence>
<keyword evidence="2" id="KW-0547">Nucleotide-binding</keyword>
<keyword evidence="3" id="KW-0342">GTP-binding</keyword>
<dbReference type="PANTHER" id="PTHR10903">
    <property type="entry name" value="GTPASE, IMAP FAMILY MEMBER-RELATED"/>
    <property type="match status" value="1"/>
</dbReference>
<evidence type="ECO:0000256" key="1">
    <source>
        <dbReference type="ARBA" id="ARBA00008535"/>
    </source>
</evidence>
<proteinExistence type="inferred from homology"/>